<dbReference type="OrthoDB" id="727118at2759"/>
<protein>
    <submittedName>
        <fullName evidence="7">Striatin domain-containing protein</fullName>
    </submittedName>
</protein>
<dbReference type="Pfam" id="PF08232">
    <property type="entry name" value="Striatin"/>
    <property type="match status" value="1"/>
</dbReference>
<reference evidence="7" key="1">
    <citation type="submission" date="2017-02" db="UniProtKB">
        <authorList>
            <consortium name="WormBaseParasite"/>
        </authorList>
    </citation>
    <scope>IDENTIFICATION</scope>
</reference>
<feature type="region of interest" description="Disordered" evidence="3">
    <location>
        <begin position="178"/>
        <end position="209"/>
    </location>
</feature>
<dbReference type="WBParaSite" id="TTAC_0001007101-mRNA-1">
    <property type="protein sequence ID" value="TTAC_0001007101-mRNA-1"/>
    <property type="gene ID" value="TTAC_0001007101"/>
</dbReference>
<evidence type="ECO:0000313" key="7">
    <source>
        <dbReference type="WBParaSite" id="TTAC_0001007101-mRNA-1"/>
    </source>
</evidence>
<feature type="region of interest" description="Disordered" evidence="3">
    <location>
        <begin position="111"/>
        <end position="136"/>
    </location>
</feature>
<dbReference type="STRING" id="6205.A0A0R3X946"/>
<evidence type="ECO:0000313" key="5">
    <source>
        <dbReference type="EMBL" id="VDM35036.1"/>
    </source>
</evidence>
<reference evidence="5 6" key="2">
    <citation type="submission" date="2018-11" db="EMBL/GenBank/DDBJ databases">
        <authorList>
            <consortium name="Pathogen Informatics"/>
        </authorList>
    </citation>
    <scope>NUCLEOTIDE SEQUENCE [LARGE SCALE GENOMIC DNA]</scope>
</reference>
<evidence type="ECO:0000256" key="3">
    <source>
        <dbReference type="SAM" id="MobiDB-lite"/>
    </source>
</evidence>
<organism evidence="7">
    <name type="scientific">Hydatigena taeniaeformis</name>
    <name type="common">Feline tapeworm</name>
    <name type="synonym">Taenia taeniaeformis</name>
    <dbReference type="NCBI Taxonomy" id="6205"/>
    <lineage>
        <taxon>Eukaryota</taxon>
        <taxon>Metazoa</taxon>
        <taxon>Spiralia</taxon>
        <taxon>Lophotrochozoa</taxon>
        <taxon>Platyhelminthes</taxon>
        <taxon>Cestoda</taxon>
        <taxon>Eucestoda</taxon>
        <taxon>Cyclophyllidea</taxon>
        <taxon>Taeniidae</taxon>
        <taxon>Hydatigera</taxon>
    </lineage>
</organism>
<name>A0A0R3X946_HYDTA</name>
<evidence type="ECO:0000313" key="6">
    <source>
        <dbReference type="Proteomes" id="UP000274429"/>
    </source>
</evidence>
<proteinExistence type="predicted"/>
<dbReference type="PANTHER" id="PTHR15653">
    <property type="entry name" value="STRIATIN"/>
    <property type="match status" value="1"/>
</dbReference>
<keyword evidence="6" id="KW-1185">Reference proteome</keyword>
<dbReference type="PANTHER" id="PTHR15653:SF0">
    <property type="entry name" value="CONNECTOR OF KINASE TO AP-1, ISOFORM E"/>
    <property type="match status" value="1"/>
</dbReference>
<dbReference type="InterPro" id="IPR013258">
    <property type="entry name" value="Striatin_N"/>
</dbReference>
<gene>
    <name evidence="5" type="ORF">TTAC_LOCUS10056</name>
</gene>
<evidence type="ECO:0000256" key="2">
    <source>
        <dbReference type="SAM" id="Coils"/>
    </source>
</evidence>
<evidence type="ECO:0000256" key="1">
    <source>
        <dbReference type="ARBA" id="ARBA00023054"/>
    </source>
</evidence>
<evidence type="ECO:0000259" key="4">
    <source>
        <dbReference type="Pfam" id="PF08232"/>
    </source>
</evidence>
<dbReference type="InterPro" id="IPR051488">
    <property type="entry name" value="WD_repeat_striatin"/>
</dbReference>
<dbReference type="EMBL" id="UYWX01021276">
    <property type="protein sequence ID" value="VDM35036.1"/>
    <property type="molecule type" value="Genomic_DNA"/>
</dbReference>
<feature type="compositionally biased region" description="Basic and acidic residues" evidence="3">
    <location>
        <begin position="120"/>
        <end position="136"/>
    </location>
</feature>
<accession>A0A0R3X946</accession>
<sequence>MMESVGYVQSGDGADFECNGKKSGPDGVTFESRKCDYSIYGILNFLQSEWTKMSIERSRWEFERAELQARIAVLQNEKIGCENLKSDLVRRIKMLEYALQQERYKNYSLKYSNEPNADSSNKDGQEASGKRDGLSTTERARLREYLTRIGMKKLSNEMRAAKVKELLGISLNGEVSASESGKLAPTVSSEHRGDVTSAKSGDDPANRHDEAASALAEFDKLVAQQCGDANESVDVDILADSFTVDIMEPPRSWASGDQSAFVDRLKEHYRLGTAFWDSFIPSQLAVPRGIP</sequence>
<dbReference type="Proteomes" id="UP000274429">
    <property type="component" value="Unassembled WGS sequence"/>
</dbReference>
<feature type="coiled-coil region" evidence="2">
    <location>
        <begin position="57"/>
        <end position="84"/>
    </location>
</feature>
<dbReference type="AlphaFoldDB" id="A0A0R3X946"/>
<feature type="compositionally biased region" description="Basic and acidic residues" evidence="3">
    <location>
        <begin position="189"/>
        <end position="209"/>
    </location>
</feature>
<feature type="domain" description="Striatin N-terminal" evidence="4">
    <location>
        <begin position="39"/>
        <end position="145"/>
    </location>
</feature>
<dbReference type="Gene3D" id="1.20.5.300">
    <property type="match status" value="1"/>
</dbReference>
<keyword evidence="1 2" id="KW-0175">Coiled coil</keyword>